<evidence type="ECO:0000313" key="3">
    <source>
        <dbReference type="EMBL" id="GIN57744.1"/>
    </source>
</evidence>
<evidence type="ECO:0000256" key="1">
    <source>
        <dbReference type="SAM" id="MobiDB-lite"/>
    </source>
</evidence>
<feature type="compositionally biased region" description="Low complexity" evidence="1">
    <location>
        <begin position="68"/>
        <end position="81"/>
    </location>
</feature>
<comment type="caution">
    <text evidence="3">The sequence shown here is derived from an EMBL/GenBank/DDBJ whole genome shotgun (WGS) entry which is preliminary data.</text>
</comment>
<reference evidence="3 4" key="1">
    <citation type="submission" date="2021-03" db="EMBL/GenBank/DDBJ databases">
        <title>Antimicrobial resistance genes in bacteria isolated from Japanese honey, and their potential for conferring macrolide and lincosamide resistance in the American foulbrood pathogen Paenibacillus larvae.</title>
        <authorList>
            <person name="Okamoto M."/>
            <person name="Kumagai M."/>
            <person name="Kanamori H."/>
            <person name="Takamatsu D."/>
        </authorList>
    </citation>
    <scope>NUCLEOTIDE SEQUENCE [LARGE SCALE GENOMIC DNA]</scope>
    <source>
        <strain evidence="3 4">J8TS2</strain>
    </source>
</reference>
<feature type="chain" id="PRO_5047168031" evidence="2">
    <location>
        <begin position="22"/>
        <end position="220"/>
    </location>
</feature>
<evidence type="ECO:0000256" key="2">
    <source>
        <dbReference type="SAM" id="SignalP"/>
    </source>
</evidence>
<dbReference type="EMBL" id="BORB01000015">
    <property type="protein sequence ID" value="GIN57744.1"/>
    <property type="molecule type" value="Genomic_DNA"/>
</dbReference>
<sequence length="220" mass="25011">MKKFYIVILMTLFLIPAGAFQYSGTKNVGSATQYSDQQKVDKAPLIENTDPKEKTLDVKEIDEEMPPTVTKKTNKQTDTTKNGSNKEKVIGENNNQIEDEIIIDGIKYTLIMDENKYPNLKDIITAVRNYGAKLYGIPNSDGFIILKDKQRIADMSTGVISVSPSHADMVKEMLTDRYEGIKENIDLVIKTGATVQVEWEQTFIGYHIELKDEWLIVNYY</sequence>
<protein>
    <submittedName>
        <fullName evidence="3">Uncharacterized protein</fullName>
    </submittedName>
</protein>
<name>A0ABQ4KKS7_9BACI</name>
<keyword evidence="4" id="KW-1185">Reference proteome</keyword>
<feature type="signal peptide" evidence="2">
    <location>
        <begin position="1"/>
        <end position="21"/>
    </location>
</feature>
<proteinExistence type="predicted"/>
<accession>A0ABQ4KKS7</accession>
<feature type="region of interest" description="Disordered" evidence="1">
    <location>
        <begin position="66"/>
        <end position="87"/>
    </location>
</feature>
<evidence type="ECO:0000313" key="4">
    <source>
        <dbReference type="Proteomes" id="UP000679950"/>
    </source>
</evidence>
<gene>
    <name evidence="3" type="ORF">J8TS2_20630</name>
</gene>
<organism evidence="3 4">
    <name type="scientific">Lederbergia ruris</name>
    <dbReference type="NCBI Taxonomy" id="217495"/>
    <lineage>
        <taxon>Bacteria</taxon>
        <taxon>Bacillati</taxon>
        <taxon>Bacillota</taxon>
        <taxon>Bacilli</taxon>
        <taxon>Bacillales</taxon>
        <taxon>Bacillaceae</taxon>
        <taxon>Lederbergia</taxon>
    </lineage>
</organism>
<dbReference type="Proteomes" id="UP000679950">
    <property type="component" value="Unassembled WGS sequence"/>
</dbReference>
<keyword evidence="2" id="KW-0732">Signal</keyword>
<dbReference type="RefSeq" id="WP_158323661.1">
    <property type="nucleotide sequence ID" value="NZ_BORB01000015.1"/>
</dbReference>